<feature type="binding site" evidence="13">
    <location>
        <position position="20"/>
    </location>
    <ligand>
        <name>L-threonine</name>
        <dbReference type="ChEBI" id="CHEBI:57926"/>
    </ligand>
</feature>
<dbReference type="EMBL" id="JH795855">
    <property type="protein sequence ID" value="EJU06624.1"/>
    <property type="molecule type" value="Genomic_DNA"/>
</dbReference>
<keyword evidence="10 13" id="KW-0067">ATP-binding</keyword>
<dbReference type="InterPro" id="IPR005145">
    <property type="entry name" value="Sua5_C"/>
</dbReference>
<dbReference type="RefSeq" id="XP_040633518.1">
    <property type="nucleotide sequence ID" value="XM_040771621.1"/>
</dbReference>
<dbReference type="Gene3D" id="3.90.870.10">
    <property type="entry name" value="DHBP synthase"/>
    <property type="match status" value="1"/>
</dbReference>
<comment type="similarity">
    <text evidence="2">Belongs to the SUA5 family.</text>
</comment>
<evidence type="ECO:0000256" key="1">
    <source>
        <dbReference type="ARBA" id="ARBA00004496"/>
    </source>
</evidence>
<name>M5GC68_DACPD</name>
<dbReference type="Pfam" id="PF01300">
    <property type="entry name" value="Sua5_yciO_yrdC"/>
    <property type="match status" value="1"/>
</dbReference>
<reference evidence="15 16" key="1">
    <citation type="journal article" date="2012" name="Science">
        <title>The Paleozoic origin of enzymatic lignin decomposition reconstructed from 31 fungal genomes.</title>
        <authorList>
            <person name="Floudas D."/>
            <person name="Binder M."/>
            <person name="Riley R."/>
            <person name="Barry K."/>
            <person name="Blanchette R.A."/>
            <person name="Henrissat B."/>
            <person name="Martinez A.T."/>
            <person name="Otillar R."/>
            <person name="Spatafora J.W."/>
            <person name="Yadav J.S."/>
            <person name="Aerts A."/>
            <person name="Benoit I."/>
            <person name="Boyd A."/>
            <person name="Carlson A."/>
            <person name="Copeland A."/>
            <person name="Coutinho P.M."/>
            <person name="de Vries R.P."/>
            <person name="Ferreira P."/>
            <person name="Findley K."/>
            <person name="Foster B."/>
            <person name="Gaskell J."/>
            <person name="Glotzer D."/>
            <person name="Gorecki P."/>
            <person name="Heitman J."/>
            <person name="Hesse C."/>
            <person name="Hori C."/>
            <person name="Igarashi K."/>
            <person name="Jurgens J.A."/>
            <person name="Kallen N."/>
            <person name="Kersten P."/>
            <person name="Kohler A."/>
            <person name="Kuees U."/>
            <person name="Kumar T.K.A."/>
            <person name="Kuo A."/>
            <person name="LaButti K."/>
            <person name="Larrondo L.F."/>
            <person name="Lindquist E."/>
            <person name="Ling A."/>
            <person name="Lombard V."/>
            <person name="Lucas S."/>
            <person name="Lundell T."/>
            <person name="Martin R."/>
            <person name="McLaughlin D.J."/>
            <person name="Morgenstern I."/>
            <person name="Morin E."/>
            <person name="Murat C."/>
            <person name="Nagy L.G."/>
            <person name="Nolan M."/>
            <person name="Ohm R.A."/>
            <person name="Patyshakuliyeva A."/>
            <person name="Rokas A."/>
            <person name="Ruiz-Duenas F.J."/>
            <person name="Sabat G."/>
            <person name="Salamov A."/>
            <person name="Samejima M."/>
            <person name="Schmutz J."/>
            <person name="Slot J.C."/>
            <person name="St John F."/>
            <person name="Stenlid J."/>
            <person name="Sun H."/>
            <person name="Sun S."/>
            <person name="Syed K."/>
            <person name="Tsang A."/>
            <person name="Wiebenga A."/>
            <person name="Young D."/>
            <person name="Pisabarro A."/>
            <person name="Eastwood D.C."/>
            <person name="Martin F."/>
            <person name="Cullen D."/>
            <person name="Grigoriev I.V."/>
            <person name="Hibbett D.S."/>
        </authorList>
    </citation>
    <scope>NUCLEOTIDE SEQUENCE [LARGE SCALE GENOMIC DNA]</scope>
    <source>
        <strain evidence="15 16">DJM-731 SS1</strain>
    </source>
</reference>
<dbReference type="InterPro" id="IPR010923">
    <property type="entry name" value="T(6)A37_SUA5"/>
</dbReference>
<evidence type="ECO:0000256" key="11">
    <source>
        <dbReference type="ARBA" id="ARBA00029774"/>
    </source>
</evidence>
<feature type="binding site" evidence="13">
    <location>
        <position position="30"/>
    </location>
    <ligand>
        <name>ATP</name>
        <dbReference type="ChEBI" id="CHEBI:30616"/>
    </ligand>
</feature>
<evidence type="ECO:0000256" key="3">
    <source>
        <dbReference type="ARBA" id="ARBA00012584"/>
    </source>
</evidence>
<dbReference type="GeneID" id="63686683"/>
<keyword evidence="16" id="KW-1185">Reference proteome</keyword>
<dbReference type="HOGENOM" id="CLU_031397_0_1_1"/>
<dbReference type="PROSITE" id="PS51163">
    <property type="entry name" value="YRDC"/>
    <property type="match status" value="1"/>
</dbReference>
<dbReference type="PANTHER" id="PTHR17490:SF16">
    <property type="entry name" value="THREONYLCARBAMOYL-AMP SYNTHASE"/>
    <property type="match status" value="1"/>
</dbReference>
<organism evidence="15 16">
    <name type="scientific">Dacryopinax primogenitus (strain DJM 731)</name>
    <name type="common">Brown rot fungus</name>
    <dbReference type="NCBI Taxonomy" id="1858805"/>
    <lineage>
        <taxon>Eukaryota</taxon>
        <taxon>Fungi</taxon>
        <taxon>Dikarya</taxon>
        <taxon>Basidiomycota</taxon>
        <taxon>Agaricomycotina</taxon>
        <taxon>Dacrymycetes</taxon>
        <taxon>Dacrymycetales</taxon>
        <taxon>Dacrymycetaceae</taxon>
        <taxon>Dacryopinax</taxon>
    </lineage>
</organism>
<evidence type="ECO:0000313" key="16">
    <source>
        <dbReference type="Proteomes" id="UP000030653"/>
    </source>
</evidence>
<dbReference type="SUPFAM" id="SSF55821">
    <property type="entry name" value="YrdC/RibB"/>
    <property type="match status" value="1"/>
</dbReference>
<dbReference type="GO" id="GO:0005524">
    <property type="term" value="F:ATP binding"/>
    <property type="evidence" value="ECO:0007669"/>
    <property type="project" value="UniProtKB-KW"/>
</dbReference>
<proteinExistence type="inferred from homology"/>
<feature type="binding site" evidence="13">
    <location>
        <position position="60"/>
    </location>
    <ligand>
        <name>L-threonine</name>
        <dbReference type="ChEBI" id="CHEBI:57926"/>
    </ligand>
</feature>
<protein>
    <recommendedName>
        <fullName evidence="4">Threonylcarbamoyl-AMP synthase</fullName>
        <ecNumber evidence="3">2.7.7.87</ecNumber>
    </recommendedName>
    <alternativeName>
        <fullName evidence="11">L-threonylcarbamoyladenylate synthase</fullName>
    </alternativeName>
</protein>
<evidence type="ECO:0000256" key="5">
    <source>
        <dbReference type="ARBA" id="ARBA00022490"/>
    </source>
</evidence>
<dbReference type="PANTHER" id="PTHR17490">
    <property type="entry name" value="SUA5"/>
    <property type="match status" value="1"/>
</dbReference>
<dbReference type="AlphaFoldDB" id="M5GC68"/>
<dbReference type="InterPro" id="IPR017945">
    <property type="entry name" value="DHBP_synth_RibB-like_a/b_dom"/>
</dbReference>
<keyword evidence="5" id="KW-0963">Cytoplasm</keyword>
<dbReference type="InterPro" id="IPR050156">
    <property type="entry name" value="TC-AMP_synthase_SUA5"/>
</dbReference>
<dbReference type="GO" id="GO:0003725">
    <property type="term" value="F:double-stranded RNA binding"/>
    <property type="evidence" value="ECO:0007669"/>
    <property type="project" value="InterPro"/>
</dbReference>
<dbReference type="STRING" id="1858805.M5GC68"/>
<evidence type="ECO:0000256" key="2">
    <source>
        <dbReference type="ARBA" id="ARBA00007663"/>
    </source>
</evidence>
<feature type="binding site" evidence="13">
    <location>
        <position position="76"/>
    </location>
    <ligand>
        <name>ATP</name>
        <dbReference type="ChEBI" id="CHEBI:30616"/>
    </ligand>
</feature>
<accession>M5GC68</accession>
<dbReference type="GO" id="GO:0006450">
    <property type="term" value="P:regulation of translational fidelity"/>
    <property type="evidence" value="ECO:0007669"/>
    <property type="project" value="TreeGrafter"/>
</dbReference>
<keyword evidence="8" id="KW-0548">Nucleotidyltransferase</keyword>
<evidence type="ECO:0000313" key="15">
    <source>
        <dbReference type="EMBL" id="EJU06624.1"/>
    </source>
</evidence>
<dbReference type="InterPro" id="IPR038385">
    <property type="entry name" value="Sua5/YwlC_C"/>
</dbReference>
<keyword evidence="6" id="KW-0808">Transferase</keyword>
<comment type="subcellular location">
    <subcellularLocation>
        <location evidence="1">Cytoplasm</location>
    </subcellularLocation>
</comment>
<dbReference type="GO" id="GO:0000049">
    <property type="term" value="F:tRNA binding"/>
    <property type="evidence" value="ECO:0007669"/>
    <property type="project" value="TreeGrafter"/>
</dbReference>
<evidence type="ECO:0000256" key="6">
    <source>
        <dbReference type="ARBA" id="ARBA00022679"/>
    </source>
</evidence>
<evidence type="ECO:0000256" key="12">
    <source>
        <dbReference type="ARBA" id="ARBA00048366"/>
    </source>
</evidence>
<feature type="domain" description="YrdC-like" evidence="14">
    <location>
        <begin position="1"/>
        <end position="80"/>
    </location>
</feature>
<gene>
    <name evidence="15" type="ORF">DACRYDRAFT_19699</name>
</gene>
<evidence type="ECO:0000256" key="13">
    <source>
        <dbReference type="PIRSR" id="PIRSR004930-1"/>
    </source>
</evidence>
<evidence type="ECO:0000256" key="8">
    <source>
        <dbReference type="ARBA" id="ARBA00022695"/>
    </source>
</evidence>
<evidence type="ECO:0000256" key="4">
    <source>
        <dbReference type="ARBA" id="ARBA00015492"/>
    </source>
</evidence>
<evidence type="ECO:0000256" key="9">
    <source>
        <dbReference type="ARBA" id="ARBA00022741"/>
    </source>
</evidence>
<dbReference type="InterPro" id="IPR006070">
    <property type="entry name" value="Sua5-like_dom"/>
</dbReference>
<dbReference type="GO" id="GO:0061710">
    <property type="term" value="F:L-threonylcarbamoyladenylate synthase"/>
    <property type="evidence" value="ECO:0007669"/>
    <property type="project" value="UniProtKB-EC"/>
</dbReference>
<evidence type="ECO:0000259" key="14">
    <source>
        <dbReference type="PROSITE" id="PS51163"/>
    </source>
</evidence>
<feature type="binding site" evidence="13">
    <location>
        <position position="121"/>
    </location>
    <ligand>
        <name>ATP</name>
        <dbReference type="ChEBI" id="CHEBI:30616"/>
    </ligand>
</feature>
<feature type="binding site" evidence="13">
    <location>
        <position position="22"/>
    </location>
    <ligand>
        <name>ATP</name>
        <dbReference type="ChEBI" id="CHEBI:30616"/>
    </ligand>
</feature>
<dbReference type="Pfam" id="PF03481">
    <property type="entry name" value="Sua5_C"/>
    <property type="match status" value="1"/>
</dbReference>
<dbReference type="OrthoDB" id="412787at2759"/>
<sequence>MPSHPIARAVISLSHTPLAAPSANASGRPSPTRAQHVLTDLGGKIPLILDGGACDVGVESTVVDGLSSPGVIKVLRPGGLTVEELQRVLGPGTKVLVHKRDYEDPEIEHVPTTPGMKYRHYSPTTPVVLLLRTTPPEGKKAESIHDILDELHDELSPQQEDFRVGVLAFSNSPITLACITTHYHTHRYSLGNRNEPSEAAHRLFDGLLTLDAEGVDIILVEGVEEDREGLAVMNRLRKAAGEVRYIWG</sequence>
<dbReference type="Proteomes" id="UP000030653">
    <property type="component" value="Unassembled WGS sequence"/>
</dbReference>
<dbReference type="PIRSF" id="PIRSF004930">
    <property type="entry name" value="Tln_factor_SUA5"/>
    <property type="match status" value="1"/>
</dbReference>
<dbReference type="GO" id="GO:0008033">
    <property type="term" value="P:tRNA processing"/>
    <property type="evidence" value="ECO:0007669"/>
    <property type="project" value="UniProtKB-KW"/>
</dbReference>
<evidence type="ECO:0000256" key="10">
    <source>
        <dbReference type="ARBA" id="ARBA00022840"/>
    </source>
</evidence>
<dbReference type="EC" id="2.7.7.87" evidence="3"/>
<dbReference type="Gene3D" id="3.40.50.11030">
    <property type="entry name" value="Threonylcarbamoyl-AMP synthase, C-terminal domain"/>
    <property type="match status" value="1"/>
</dbReference>
<keyword evidence="7" id="KW-0819">tRNA processing</keyword>
<evidence type="ECO:0000256" key="7">
    <source>
        <dbReference type="ARBA" id="ARBA00022694"/>
    </source>
</evidence>
<keyword evidence="9 13" id="KW-0547">Nucleotide-binding</keyword>
<dbReference type="GO" id="GO:0005737">
    <property type="term" value="C:cytoplasm"/>
    <property type="evidence" value="ECO:0007669"/>
    <property type="project" value="UniProtKB-SubCell"/>
</dbReference>
<comment type="catalytic activity">
    <reaction evidence="12">
        <text>L-threonine + hydrogencarbonate + ATP = L-threonylcarbamoyladenylate + diphosphate + H2O</text>
        <dbReference type="Rhea" id="RHEA:36407"/>
        <dbReference type="ChEBI" id="CHEBI:15377"/>
        <dbReference type="ChEBI" id="CHEBI:17544"/>
        <dbReference type="ChEBI" id="CHEBI:30616"/>
        <dbReference type="ChEBI" id="CHEBI:33019"/>
        <dbReference type="ChEBI" id="CHEBI:57926"/>
        <dbReference type="ChEBI" id="CHEBI:73682"/>
        <dbReference type="EC" id="2.7.7.87"/>
    </reaction>
</comment>